<keyword evidence="4" id="KW-1185">Reference proteome</keyword>
<reference evidence="3" key="1">
    <citation type="submission" date="2020-05" db="EMBL/GenBank/DDBJ databases">
        <title>Phylogenomic resolution of chytrid fungi.</title>
        <authorList>
            <person name="Stajich J.E."/>
            <person name="Amses K."/>
            <person name="Simmons R."/>
            <person name="Seto K."/>
            <person name="Myers J."/>
            <person name="Bonds A."/>
            <person name="Quandt C.A."/>
            <person name="Barry K."/>
            <person name="Liu P."/>
            <person name="Grigoriev I."/>
            <person name="Longcore J.E."/>
            <person name="James T.Y."/>
        </authorList>
    </citation>
    <scope>NUCLEOTIDE SEQUENCE</scope>
    <source>
        <strain evidence="3">JEL0513</strain>
    </source>
</reference>
<feature type="region of interest" description="Disordered" evidence="1">
    <location>
        <begin position="237"/>
        <end position="256"/>
    </location>
</feature>
<sequence>MISQIFNSRDISSVCYTATVSWESSQIATVNVSFAAIPQMAAQSYDLRFIFPSTFSMGPQPYRAPFGTVICNPSIIVNSSRILDCTSRDSPTFFAVFAIDTQGILPTSVMAMEIINRNSATTTQGTLSQWCPPVAIVSPTQATPSGGVSNTPNGYLNMPGIGPQPPWVVTLIFAAIGLILGGALFCYARHRAQARRLSEQNGEAGEVDRFQSNTANNSANTSPKNSDGNLTLIQKVQAAKEAKEIRERREQLHNSQ</sequence>
<feature type="region of interest" description="Disordered" evidence="1">
    <location>
        <begin position="198"/>
        <end position="230"/>
    </location>
</feature>
<evidence type="ECO:0000313" key="3">
    <source>
        <dbReference type="EMBL" id="KAJ3097919.1"/>
    </source>
</evidence>
<comment type="caution">
    <text evidence="3">The sequence shown here is derived from an EMBL/GenBank/DDBJ whole genome shotgun (WGS) entry which is preliminary data.</text>
</comment>
<dbReference type="EMBL" id="JADGJH010002464">
    <property type="protein sequence ID" value="KAJ3097919.1"/>
    <property type="molecule type" value="Genomic_DNA"/>
</dbReference>
<feature type="transmembrane region" description="Helical" evidence="2">
    <location>
        <begin position="167"/>
        <end position="188"/>
    </location>
</feature>
<evidence type="ECO:0000256" key="1">
    <source>
        <dbReference type="SAM" id="MobiDB-lite"/>
    </source>
</evidence>
<protein>
    <submittedName>
        <fullName evidence="3">Uncharacterized protein</fullName>
    </submittedName>
</protein>
<keyword evidence="2" id="KW-1133">Transmembrane helix</keyword>
<name>A0AAD5SUE2_9FUNG</name>
<dbReference type="AlphaFoldDB" id="A0AAD5SUE2"/>
<proteinExistence type="predicted"/>
<evidence type="ECO:0000256" key="2">
    <source>
        <dbReference type="SAM" id="Phobius"/>
    </source>
</evidence>
<feature type="compositionally biased region" description="Low complexity" evidence="1">
    <location>
        <begin position="212"/>
        <end position="222"/>
    </location>
</feature>
<gene>
    <name evidence="3" type="ORF">HK100_005222</name>
</gene>
<organism evidence="3 4">
    <name type="scientific">Physocladia obscura</name>
    <dbReference type="NCBI Taxonomy" id="109957"/>
    <lineage>
        <taxon>Eukaryota</taxon>
        <taxon>Fungi</taxon>
        <taxon>Fungi incertae sedis</taxon>
        <taxon>Chytridiomycota</taxon>
        <taxon>Chytridiomycota incertae sedis</taxon>
        <taxon>Chytridiomycetes</taxon>
        <taxon>Chytridiales</taxon>
        <taxon>Chytriomycetaceae</taxon>
        <taxon>Physocladia</taxon>
    </lineage>
</organism>
<feature type="compositionally biased region" description="Basic and acidic residues" evidence="1">
    <location>
        <begin position="238"/>
        <end position="256"/>
    </location>
</feature>
<evidence type="ECO:0000313" key="4">
    <source>
        <dbReference type="Proteomes" id="UP001211907"/>
    </source>
</evidence>
<keyword evidence="2" id="KW-0472">Membrane</keyword>
<dbReference type="Proteomes" id="UP001211907">
    <property type="component" value="Unassembled WGS sequence"/>
</dbReference>
<keyword evidence="2" id="KW-0812">Transmembrane</keyword>
<accession>A0AAD5SUE2</accession>